<keyword evidence="2" id="KW-0812">Transmembrane</keyword>
<keyword evidence="2" id="KW-0472">Membrane</keyword>
<comment type="caution">
    <text evidence="3">The sequence shown here is derived from an EMBL/GenBank/DDBJ whole genome shotgun (WGS) entry which is preliminary data.</text>
</comment>
<keyword evidence="4" id="KW-1185">Reference proteome</keyword>
<evidence type="ECO:0000313" key="4">
    <source>
        <dbReference type="Proteomes" id="UP000566819"/>
    </source>
</evidence>
<proteinExistence type="predicted"/>
<dbReference type="OrthoDB" id="5340195at2759"/>
<dbReference type="PANTHER" id="PTHR35041:SF3">
    <property type="entry name" value="FORMYLMETHIONINE DEFORMYLASE-LIKE PROTEIN"/>
    <property type="match status" value="1"/>
</dbReference>
<reference evidence="3 4" key="1">
    <citation type="submission" date="2020-03" db="EMBL/GenBank/DDBJ databases">
        <title>Draft Genome Sequence of Cudoniella acicularis.</title>
        <authorList>
            <person name="Buettner E."/>
            <person name="Kellner H."/>
        </authorList>
    </citation>
    <scope>NUCLEOTIDE SEQUENCE [LARGE SCALE GENOMIC DNA]</scope>
    <source>
        <strain evidence="3 4">DSM 108380</strain>
    </source>
</reference>
<dbReference type="EMBL" id="JAAMPI010000485">
    <property type="protein sequence ID" value="KAF4631023.1"/>
    <property type="molecule type" value="Genomic_DNA"/>
</dbReference>
<name>A0A8H4RL18_9HELO</name>
<evidence type="ECO:0000256" key="2">
    <source>
        <dbReference type="SAM" id="Phobius"/>
    </source>
</evidence>
<keyword evidence="2" id="KW-1133">Transmembrane helix</keyword>
<sequence>MSTPIRRRPVPVSQNEILYAQSSVNNDVIPQPGHDSPPGASKILSSPRDCRFGDGGDRMEVLNELLEQEDSIENVQLTERDRVQASDQNILCSQVNASFTILVEPLNGEQTITYQDVAILNSIDECLIRTAEVNTTKGAADMEIGVMDFGSYFLLFQRLSSIINGNLTLSTTGFDGIDNSFWFEYHSENTNIIKTTLAACSEIVNNYWQTNPEKILAPAGWTLVDSNYPILVPPPRCRNGTIARAVEDLANNITVSMLSSPNLTTLRGSPTTVNITTQTAIYAYYAFPLLLSYGLRLLTTLIFIIIGFFSILSNGVTHDTSFSSFITTTRNPDLDVIFSGERCLGAVPLDREIEAVKLRLGVLGGGEERRVGLDENEGAEDGDKEKARHVAFGFLESVVGIRK</sequence>
<feature type="transmembrane region" description="Helical" evidence="2">
    <location>
        <begin position="282"/>
        <end position="312"/>
    </location>
</feature>
<gene>
    <name evidence="3" type="ORF">G7Y89_g7116</name>
</gene>
<dbReference type="PANTHER" id="PTHR35041">
    <property type="entry name" value="MEDIATOR OF RNA POLYMERASE II TRANSCRIPTION SUBUNIT 1"/>
    <property type="match status" value="1"/>
</dbReference>
<protein>
    <submittedName>
        <fullName evidence="3">Uncharacterized protein</fullName>
    </submittedName>
</protein>
<dbReference type="AlphaFoldDB" id="A0A8H4RL18"/>
<accession>A0A8H4RL18</accession>
<organism evidence="3 4">
    <name type="scientific">Cudoniella acicularis</name>
    <dbReference type="NCBI Taxonomy" id="354080"/>
    <lineage>
        <taxon>Eukaryota</taxon>
        <taxon>Fungi</taxon>
        <taxon>Dikarya</taxon>
        <taxon>Ascomycota</taxon>
        <taxon>Pezizomycotina</taxon>
        <taxon>Leotiomycetes</taxon>
        <taxon>Helotiales</taxon>
        <taxon>Tricladiaceae</taxon>
        <taxon>Cudoniella</taxon>
    </lineage>
</organism>
<dbReference type="Proteomes" id="UP000566819">
    <property type="component" value="Unassembled WGS sequence"/>
</dbReference>
<evidence type="ECO:0000313" key="3">
    <source>
        <dbReference type="EMBL" id="KAF4631023.1"/>
    </source>
</evidence>
<evidence type="ECO:0000256" key="1">
    <source>
        <dbReference type="SAM" id="MobiDB-lite"/>
    </source>
</evidence>
<feature type="region of interest" description="Disordered" evidence="1">
    <location>
        <begin position="24"/>
        <end position="47"/>
    </location>
</feature>